<dbReference type="InterPro" id="IPR040463">
    <property type="entry name" value="BAP29/BAP31_N"/>
</dbReference>
<feature type="domain" description="Bap31/Bap29 cytoplasmic coiled-coil" evidence="14">
    <location>
        <begin position="157"/>
        <end position="214"/>
    </location>
</feature>
<keyword evidence="5 11" id="KW-0256">Endoplasmic reticulum</keyword>
<evidence type="ECO:0000256" key="3">
    <source>
        <dbReference type="ARBA" id="ARBA00022448"/>
    </source>
</evidence>
<feature type="domain" description="BAP29/BAP31 transmembrane" evidence="13">
    <location>
        <begin position="1"/>
        <end position="133"/>
    </location>
</feature>
<keyword evidence="16" id="KW-1185">Reference proteome</keyword>
<evidence type="ECO:0000259" key="13">
    <source>
        <dbReference type="Pfam" id="PF05529"/>
    </source>
</evidence>
<evidence type="ECO:0000256" key="2">
    <source>
        <dbReference type="ARBA" id="ARBA00007956"/>
    </source>
</evidence>
<keyword evidence="6 11" id="KW-0931">ER-Golgi transport</keyword>
<comment type="function">
    <text evidence="11">May play a role in anterograde transport of membrane proteins from the endoplasmic reticulum to the Golgi.</text>
</comment>
<evidence type="ECO:0000256" key="9">
    <source>
        <dbReference type="ARBA" id="ARBA00023054"/>
    </source>
</evidence>
<keyword evidence="7 11" id="KW-0653">Protein transport</keyword>
<feature type="compositionally biased region" description="Basic and acidic residues" evidence="12">
    <location>
        <begin position="192"/>
        <end position="215"/>
    </location>
</feature>
<keyword evidence="4 11" id="KW-0812">Transmembrane</keyword>
<evidence type="ECO:0000256" key="6">
    <source>
        <dbReference type="ARBA" id="ARBA00022892"/>
    </source>
</evidence>
<evidence type="ECO:0000256" key="5">
    <source>
        <dbReference type="ARBA" id="ARBA00022824"/>
    </source>
</evidence>
<dbReference type="InterPro" id="IPR041672">
    <property type="entry name" value="Bap31/Bap29_C"/>
</dbReference>
<feature type="transmembrane region" description="Helical" evidence="11">
    <location>
        <begin position="101"/>
        <end position="126"/>
    </location>
</feature>
<proteinExistence type="inferred from homology"/>
<comment type="similarity">
    <text evidence="2 11">Belongs to the BCAP29/BCAP31 family.</text>
</comment>
<organism evidence="15 16">
    <name type="scientific">Basidiobolus ranarum</name>
    <dbReference type="NCBI Taxonomy" id="34480"/>
    <lineage>
        <taxon>Eukaryota</taxon>
        <taxon>Fungi</taxon>
        <taxon>Fungi incertae sedis</taxon>
        <taxon>Zoopagomycota</taxon>
        <taxon>Entomophthoromycotina</taxon>
        <taxon>Basidiobolomycetes</taxon>
        <taxon>Basidiobolales</taxon>
        <taxon>Basidiobolaceae</taxon>
        <taxon>Basidiobolus</taxon>
    </lineage>
</organism>
<accession>A0ABR2W9D8</accession>
<dbReference type="Gene3D" id="1.20.5.110">
    <property type="match status" value="1"/>
</dbReference>
<evidence type="ECO:0000256" key="4">
    <source>
        <dbReference type="ARBA" id="ARBA00022692"/>
    </source>
</evidence>
<evidence type="ECO:0000256" key="8">
    <source>
        <dbReference type="ARBA" id="ARBA00022989"/>
    </source>
</evidence>
<feature type="transmembrane region" description="Helical" evidence="11">
    <location>
        <begin position="6"/>
        <end position="26"/>
    </location>
</feature>
<evidence type="ECO:0000256" key="1">
    <source>
        <dbReference type="ARBA" id="ARBA00004477"/>
    </source>
</evidence>
<feature type="region of interest" description="Disordered" evidence="12">
    <location>
        <begin position="187"/>
        <end position="215"/>
    </location>
</feature>
<keyword evidence="3 11" id="KW-0813">Transport</keyword>
<dbReference type="InterPro" id="IPR008417">
    <property type="entry name" value="BAP29/BAP31"/>
</dbReference>
<dbReference type="Pfam" id="PF18035">
    <property type="entry name" value="Bap31_Bap29_C"/>
    <property type="match status" value="1"/>
</dbReference>
<dbReference type="EMBL" id="JASJQH010006915">
    <property type="protein sequence ID" value="KAK9727644.1"/>
    <property type="molecule type" value="Genomic_DNA"/>
</dbReference>
<evidence type="ECO:0000256" key="12">
    <source>
        <dbReference type="SAM" id="MobiDB-lite"/>
    </source>
</evidence>
<keyword evidence="10 11" id="KW-0472">Membrane</keyword>
<evidence type="ECO:0000313" key="16">
    <source>
        <dbReference type="Proteomes" id="UP001479436"/>
    </source>
</evidence>
<evidence type="ECO:0000256" key="10">
    <source>
        <dbReference type="ARBA" id="ARBA00023136"/>
    </source>
</evidence>
<dbReference type="Proteomes" id="UP001479436">
    <property type="component" value="Unassembled WGS sequence"/>
</dbReference>
<comment type="subcellular location">
    <subcellularLocation>
        <location evidence="1 11">Endoplasmic reticulum membrane</location>
        <topology evidence="1 11">Multi-pass membrane protein</topology>
    </subcellularLocation>
</comment>
<comment type="caution">
    <text evidence="15">The sequence shown here is derived from an EMBL/GenBank/DDBJ whole genome shotgun (WGS) entry which is preliminary data.</text>
</comment>
<dbReference type="Pfam" id="PF05529">
    <property type="entry name" value="Bap31"/>
    <property type="match status" value="1"/>
</dbReference>
<evidence type="ECO:0000313" key="15">
    <source>
        <dbReference type="EMBL" id="KAK9727644.1"/>
    </source>
</evidence>
<sequence>MVLYYSIVFGLLVFEMTLFGMMVFPFPKKWKRAVLIKIDESGIIRRNQYIINIVGFFVFILFIDSVNRMIRATEEVNTANMADPRTDTQLHVKKFYSQRNMYLTGFTLFLSLIINRTFAILMDLFYAEEELERLGQSAPVQHKDVKFYQESNEKQDKEISELLKELDDLKRKDRDFELLKKQAKNQSAEYNRLADEHNDLEKTREGRTDEIKKDL</sequence>
<dbReference type="PANTHER" id="PTHR12701">
    <property type="entry name" value="BCR-ASSOCIATED PROTEIN, BAP"/>
    <property type="match status" value="1"/>
</dbReference>
<evidence type="ECO:0000256" key="11">
    <source>
        <dbReference type="RuleBase" id="RU367026"/>
    </source>
</evidence>
<feature type="transmembrane region" description="Helical" evidence="11">
    <location>
        <begin position="47"/>
        <end position="63"/>
    </location>
</feature>
<keyword evidence="9" id="KW-0175">Coiled coil</keyword>
<reference evidence="15 16" key="1">
    <citation type="submission" date="2023-04" db="EMBL/GenBank/DDBJ databases">
        <title>Genome of Basidiobolus ranarum AG-B5.</title>
        <authorList>
            <person name="Stajich J.E."/>
            <person name="Carter-House D."/>
            <person name="Gryganskyi A."/>
        </authorList>
    </citation>
    <scope>NUCLEOTIDE SEQUENCE [LARGE SCALE GENOMIC DNA]</scope>
    <source>
        <strain evidence="15 16">AG-B5</strain>
    </source>
</reference>
<name>A0ABR2W9D8_9FUNG</name>
<dbReference type="PANTHER" id="PTHR12701:SF20">
    <property type="entry name" value="ENDOPLASMIC RETICULUM TRANSMEMBRANE PROTEIN"/>
    <property type="match status" value="1"/>
</dbReference>
<evidence type="ECO:0000259" key="14">
    <source>
        <dbReference type="Pfam" id="PF18035"/>
    </source>
</evidence>
<gene>
    <name evidence="15" type="primary">YET3_2</name>
    <name evidence="15" type="ORF">K7432_001676</name>
</gene>
<protein>
    <recommendedName>
        <fullName evidence="11">Endoplasmic reticulum transmembrane protein</fullName>
    </recommendedName>
</protein>
<evidence type="ECO:0000256" key="7">
    <source>
        <dbReference type="ARBA" id="ARBA00022927"/>
    </source>
</evidence>
<keyword evidence="8 11" id="KW-1133">Transmembrane helix</keyword>